<keyword evidence="5" id="KW-0410">Iron transport</keyword>
<keyword evidence="4 14" id="KW-1134">Transmembrane beta strand</keyword>
<reference evidence="19 20" key="1">
    <citation type="submission" date="2019-11" db="EMBL/GenBank/DDBJ databases">
        <title>Pseudomonas karstica sp. nov. and Pseudomonas spelaei sp. nov. from karst caves.</title>
        <authorList>
            <person name="Zeman M."/>
        </authorList>
    </citation>
    <scope>NUCLEOTIDE SEQUENCE [LARGE SCALE GENOMIC DNA]</scope>
    <source>
        <strain evidence="19 20">CCM 7893</strain>
    </source>
</reference>
<feature type="signal peptide" evidence="17">
    <location>
        <begin position="1"/>
        <end position="26"/>
    </location>
</feature>
<dbReference type="InterPro" id="IPR011662">
    <property type="entry name" value="Secretin/TonB_short_N"/>
</dbReference>
<feature type="chain" id="PRO_5026012865" evidence="17">
    <location>
        <begin position="27"/>
        <end position="810"/>
    </location>
</feature>
<dbReference type="Pfam" id="PF07715">
    <property type="entry name" value="Plug"/>
    <property type="match status" value="1"/>
</dbReference>
<dbReference type="PROSITE" id="PS01156">
    <property type="entry name" value="TONB_DEPENDENT_REC_2"/>
    <property type="match status" value="1"/>
</dbReference>
<keyword evidence="10 16" id="KW-0798">TonB box</keyword>
<evidence type="ECO:0000256" key="1">
    <source>
        <dbReference type="ARBA" id="ARBA00004571"/>
    </source>
</evidence>
<organism evidence="19 20">
    <name type="scientific">Pseudomonas spelaei</name>
    <dbReference type="NCBI Taxonomy" id="1055469"/>
    <lineage>
        <taxon>Bacteria</taxon>
        <taxon>Pseudomonadati</taxon>
        <taxon>Pseudomonadota</taxon>
        <taxon>Gammaproteobacteria</taxon>
        <taxon>Pseudomonadales</taxon>
        <taxon>Pseudomonadaceae</taxon>
        <taxon>Pseudomonas</taxon>
    </lineage>
</organism>
<dbReference type="GO" id="GO:0015891">
    <property type="term" value="P:siderophore transport"/>
    <property type="evidence" value="ECO:0007669"/>
    <property type="project" value="InterPro"/>
</dbReference>
<keyword evidence="13 14" id="KW-0998">Cell outer membrane</keyword>
<proteinExistence type="inferred from homology"/>
<evidence type="ECO:0000256" key="3">
    <source>
        <dbReference type="ARBA" id="ARBA00022448"/>
    </source>
</evidence>
<dbReference type="PANTHER" id="PTHR32552">
    <property type="entry name" value="FERRICHROME IRON RECEPTOR-RELATED"/>
    <property type="match status" value="1"/>
</dbReference>
<dbReference type="InterPro" id="IPR039426">
    <property type="entry name" value="TonB-dep_rcpt-like"/>
</dbReference>
<keyword evidence="6 14" id="KW-0812">Transmembrane</keyword>
<accession>A0A6I3WPT8</accession>
<dbReference type="Gene3D" id="2.40.170.20">
    <property type="entry name" value="TonB-dependent receptor, beta-barrel domain"/>
    <property type="match status" value="1"/>
</dbReference>
<evidence type="ECO:0000313" key="19">
    <source>
        <dbReference type="EMBL" id="MUF08216.1"/>
    </source>
</evidence>
<evidence type="ECO:0000256" key="11">
    <source>
        <dbReference type="ARBA" id="ARBA00023136"/>
    </source>
</evidence>
<evidence type="ECO:0000256" key="9">
    <source>
        <dbReference type="ARBA" id="ARBA00023065"/>
    </source>
</evidence>
<protein>
    <submittedName>
        <fullName evidence="19">TonB-dependent siderophore receptor</fullName>
    </submittedName>
</protein>
<keyword evidence="9" id="KW-0406">Ion transport</keyword>
<dbReference type="SUPFAM" id="SSF56935">
    <property type="entry name" value="Porins"/>
    <property type="match status" value="1"/>
</dbReference>
<evidence type="ECO:0000256" key="13">
    <source>
        <dbReference type="ARBA" id="ARBA00023237"/>
    </source>
</evidence>
<name>A0A6I3WPT8_9PSED</name>
<dbReference type="Gene3D" id="3.55.50.30">
    <property type="match status" value="1"/>
</dbReference>
<dbReference type="OrthoDB" id="8663017at2"/>
<evidence type="ECO:0000313" key="20">
    <source>
        <dbReference type="Proteomes" id="UP000438196"/>
    </source>
</evidence>
<dbReference type="PANTHER" id="PTHR32552:SF74">
    <property type="entry name" value="HYDROXAMATE SIDEROPHORE RECEPTOR FHUE"/>
    <property type="match status" value="1"/>
</dbReference>
<feature type="domain" description="Secretin/TonB short N-terminal" evidence="18">
    <location>
        <begin position="51"/>
        <end position="101"/>
    </location>
</feature>
<keyword evidence="7 17" id="KW-0732">Signal</keyword>
<keyword evidence="12 19" id="KW-0675">Receptor</keyword>
<evidence type="ECO:0000256" key="16">
    <source>
        <dbReference type="RuleBase" id="RU003357"/>
    </source>
</evidence>
<dbReference type="InterPro" id="IPR036942">
    <property type="entry name" value="Beta-barrel_TonB_sf"/>
</dbReference>
<evidence type="ECO:0000256" key="7">
    <source>
        <dbReference type="ARBA" id="ARBA00022729"/>
    </source>
</evidence>
<evidence type="ECO:0000256" key="4">
    <source>
        <dbReference type="ARBA" id="ARBA00022452"/>
    </source>
</evidence>
<dbReference type="Pfam" id="PF00593">
    <property type="entry name" value="TonB_dep_Rec_b-barrel"/>
    <property type="match status" value="1"/>
</dbReference>
<evidence type="ECO:0000256" key="8">
    <source>
        <dbReference type="ARBA" id="ARBA00023004"/>
    </source>
</evidence>
<dbReference type="InterPro" id="IPR012910">
    <property type="entry name" value="Plug_dom"/>
</dbReference>
<keyword evidence="8" id="KW-0408">Iron</keyword>
<dbReference type="InterPro" id="IPR010917">
    <property type="entry name" value="TonB_rcpt_CS"/>
</dbReference>
<keyword evidence="3 14" id="KW-0813">Transport</keyword>
<keyword evidence="11 14" id="KW-0472">Membrane</keyword>
<dbReference type="Proteomes" id="UP000438196">
    <property type="component" value="Unassembled WGS sequence"/>
</dbReference>
<evidence type="ECO:0000256" key="5">
    <source>
        <dbReference type="ARBA" id="ARBA00022496"/>
    </source>
</evidence>
<evidence type="ECO:0000256" key="15">
    <source>
        <dbReference type="PROSITE-ProRule" id="PRU10144"/>
    </source>
</evidence>
<dbReference type="CDD" id="cd01347">
    <property type="entry name" value="ligand_gated_channel"/>
    <property type="match status" value="1"/>
</dbReference>
<keyword evidence="20" id="KW-1185">Reference proteome</keyword>
<evidence type="ECO:0000259" key="18">
    <source>
        <dbReference type="SMART" id="SM00965"/>
    </source>
</evidence>
<comment type="similarity">
    <text evidence="2 14 16">Belongs to the TonB-dependent receptor family.</text>
</comment>
<dbReference type="EMBL" id="WNNK01000043">
    <property type="protein sequence ID" value="MUF08216.1"/>
    <property type="molecule type" value="Genomic_DNA"/>
</dbReference>
<dbReference type="NCBIfam" id="TIGR01783">
    <property type="entry name" value="TonB-siderophor"/>
    <property type="match status" value="1"/>
</dbReference>
<evidence type="ECO:0000256" key="10">
    <source>
        <dbReference type="ARBA" id="ARBA00023077"/>
    </source>
</evidence>
<dbReference type="GO" id="GO:0015344">
    <property type="term" value="F:siderophore uptake transmembrane transporter activity"/>
    <property type="evidence" value="ECO:0007669"/>
    <property type="project" value="TreeGrafter"/>
</dbReference>
<dbReference type="Pfam" id="PF07660">
    <property type="entry name" value="STN"/>
    <property type="match status" value="1"/>
</dbReference>
<comment type="caution">
    <text evidence="19">The sequence shown here is derived from an EMBL/GenBank/DDBJ whole genome shotgun (WGS) entry which is preliminary data.</text>
</comment>
<dbReference type="GO" id="GO:0038023">
    <property type="term" value="F:signaling receptor activity"/>
    <property type="evidence" value="ECO:0007669"/>
    <property type="project" value="InterPro"/>
</dbReference>
<dbReference type="FunFam" id="2.170.130.10:FF:000010">
    <property type="entry name" value="Ferripyoverdine receptor"/>
    <property type="match status" value="1"/>
</dbReference>
<sequence>MRRVFQPRLLSATLVLALPFAAQVQAQTFNFNIPAQPLANALQTFGQQANLQVLYSPDDVQRLRSRAVSGALTPQAGIEQLLTGSKLAYSLEGNTLTLSSRGATGALELGATRISGEGLGSVSENTGSYTTGSTSTATKMNLSLRETPQSISVMTRQRIDDQSLTTVNDVLAQTPGLNVQSLGSDRFYVFSRGYEIDNYQYDGMPTTLFSFTQSLPQDLMDLAVYDHIEVLRGASGLLTGAGDPSGTINFIRKRPTETFQGHVSAGAGSWDKYRTEADVSGPLIDSGKIRGRAVAAYQQGNSYLDALKQEKTSLYGVVEADLSDDTLLTFGVDYLHNDPKGYSTTGIPLFYSNGKQTNLSRSFNAASGDSTNRQDSTTTFASIEQKLAYDWSLKVSASYLYNTRDYDSRMLSTSRFANEQTGAGTRTAMTKGDATQKQKGFDVQLKGPFQLGGREHELMMGFNYQDYENHRQGANPLSGDRSPLNLYTWDNHTVEPVYGARGSYDDDRLKFRQNGTYAAVRLKPIDDLAVILGARVSNYKYDSSLDFKTPANAPYSTADTTKISGKVTPYAGIVYDLNENHSVYASYTSIFKPQTVRDRNGQTLSPRDGDNYELGLKSEYFNGRLNSAIAIYESKQDNLAVQDVGQNVLGTDNPAYKAVTGAKTRGVDLELSGEIMPDWNMNASYNHSVTKDADNERINTIIPSDMFKLWTTYKLSGDLERLTIGGGANWQSGIHFSAAPSLIGKTVKAKEDDYTVFNLMARYQLTKQWSGTVNVNNVFDKKYISSLDSNFYSMYYGDPRNVMFSTRYDF</sequence>
<feature type="short sequence motif" description="TonB C-terminal box" evidence="15">
    <location>
        <begin position="793"/>
        <end position="810"/>
    </location>
</feature>
<evidence type="ECO:0000256" key="14">
    <source>
        <dbReference type="PROSITE-ProRule" id="PRU01360"/>
    </source>
</evidence>
<dbReference type="InterPro" id="IPR000531">
    <property type="entry name" value="Beta-barrel_TonB"/>
</dbReference>
<gene>
    <name evidence="19" type="ORF">GNF76_28155</name>
</gene>
<dbReference type="Gene3D" id="2.170.130.10">
    <property type="entry name" value="TonB-dependent receptor, plug domain"/>
    <property type="match status" value="1"/>
</dbReference>
<dbReference type="SMART" id="SM00965">
    <property type="entry name" value="STN"/>
    <property type="match status" value="1"/>
</dbReference>
<dbReference type="InterPro" id="IPR037066">
    <property type="entry name" value="Plug_dom_sf"/>
</dbReference>
<evidence type="ECO:0000256" key="2">
    <source>
        <dbReference type="ARBA" id="ARBA00009810"/>
    </source>
</evidence>
<evidence type="ECO:0000256" key="12">
    <source>
        <dbReference type="ARBA" id="ARBA00023170"/>
    </source>
</evidence>
<dbReference type="InterPro" id="IPR010105">
    <property type="entry name" value="TonB_sidphr_rcpt"/>
</dbReference>
<evidence type="ECO:0000256" key="17">
    <source>
        <dbReference type="SAM" id="SignalP"/>
    </source>
</evidence>
<evidence type="ECO:0000256" key="6">
    <source>
        <dbReference type="ARBA" id="ARBA00022692"/>
    </source>
</evidence>
<comment type="subcellular location">
    <subcellularLocation>
        <location evidence="1 14">Cell outer membrane</location>
        <topology evidence="1 14">Multi-pass membrane protein</topology>
    </subcellularLocation>
</comment>
<dbReference type="GO" id="GO:0009279">
    <property type="term" value="C:cell outer membrane"/>
    <property type="evidence" value="ECO:0007669"/>
    <property type="project" value="UniProtKB-SubCell"/>
</dbReference>
<dbReference type="AlphaFoldDB" id="A0A6I3WPT8"/>
<dbReference type="PROSITE" id="PS52016">
    <property type="entry name" value="TONB_DEPENDENT_REC_3"/>
    <property type="match status" value="1"/>
</dbReference>